<proteinExistence type="predicted"/>
<keyword evidence="3" id="KW-1185">Reference proteome</keyword>
<evidence type="ECO:0000313" key="2">
    <source>
        <dbReference type="EMBL" id="MCH6266230.1"/>
    </source>
</evidence>
<organism evidence="1">
    <name type="scientific">Neobacillus citreus</name>
    <dbReference type="NCBI Taxonomy" id="2833578"/>
    <lineage>
        <taxon>Bacteria</taxon>
        <taxon>Bacillati</taxon>
        <taxon>Bacillota</taxon>
        <taxon>Bacilli</taxon>
        <taxon>Bacillales</taxon>
        <taxon>Bacillaceae</taxon>
        <taxon>Neobacillus</taxon>
    </lineage>
</organism>
<dbReference type="EMBL" id="JAGYPE010000001">
    <property type="protein sequence ID" value="MBS4180749.1"/>
    <property type="molecule type" value="Genomic_DNA"/>
</dbReference>
<accession>A0A942SV86</accession>
<dbReference type="EMBL" id="JAGYPE020000018">
    <property type="protein sequence ID" value="MCH6266230.1"/>
    <property type="molecule type" value="Genomic_DNA"/>
</dbReference>
<comment type="caution">
    <text evidence="1">The sequence shown here is derived from an EMBL/GenBank/DDBJ whole genome shotgun (WGS) entry which is preliminary data.</text>
</comment>
<dbReference type="AlphaFoldDB" id="A0A942SV86"/>
<reference evidence="1" key="1">
    <citation type="submission" date="2021-05" db="EMBL/GenBank/DDBJ databases">
        <title>Novel Bacillus species.</title>
        <authorList>
            <person name="Liu G."/>
        </authorList>
    </citation>
    <scope>NUCLEOTIDE SEQUENCE</scope>
    <source>
        <strain evidence="1 3">FJAT-50051</strain>
    </source>
</reference>
<protein>
    <submittedName>
        <fullName evidence="1">Uncharacterized protein</fullName>
    </submittedName>
</protein>
<name>A0A942SV86_9BACI</name>
<gene>
    <name evidence="2" type="ORF">KHB02_011930</name>
    <name evidence="1" type="ORF">KHB02_05005</name>
</gene>
<evidence type="ECO:0000313" key="3">
    <source>
        <dbReference type="Proteomes" id="UP000677265"/>
    </source>
</evidence>
<sequence length="49" mass="5865">MNMLESKVIQTRFEKEIFIDEKSNIEINGFRSLDKKFHEFMIGLDLITD</sequence>
<dbReference type="Proteomes" id="UP000677265">
    <property type="component" value="Unassembled WGS sequence"/>
</dbReference>
<dbReference type="RefSeq" id="WP_213140694.1">
    <property type="nucleotide sequence ID" value="NZ_JAGYPE020000018.1"/>
</dbReference>
<evidence type="ECO:0000313" key="1">
    <source>
        <dbReference type="EMBL" id="MBS4180749.1"/>
    </source>
</evidence>